<dbReference type="STRING" id="1210089.GCA_001613165_08049"/>
<dbReference type="OrthoDB" id="128186at2"/>
<evidence type="ECO:0000313" key="5">
    <source>
        <dbReference type="Proteomes" id="UP000255355"/>
    </source>
</evidence>
<comment type="caution">
    <text evidence="4">The sequence shown here is derived from an EMBL/GenBank/DDBJ whole genome shotgun (WGS) entry which is preliminary data.</text>
</comment>
<evidence type="ECO:0000313" key="4">
    <source>
        <dbReference type="EMBL" id="RDI44508.1"/>
    </source>
</evidence>
<dbReference type="EMBL" id="QQAZ01000017">
    <property type="protein sequence ID" value="RDI44508.1"/>
    <property type="molecule type" value="Genomic_DNA"/>
</dbReference>
<dbReference type="PANTHER" id="PTHR48081:SF30">
    <property type="entry name" value="ACETYL-HYDROLASE LIPR-RELATED"/>
    <property type="match status" value="1"/>
</dbReference>
<evidence type="ECO:0000256" key="1">
    <source>
        <dbReference type="ARBA" id="ARBA00010515"/>
    </source>
</evidence>
<name>A0A370GL56_9NOCA</name>
<dbReference type="InterPro" id="IPR029058">
    <property type="entry name" value="AB_hydrolase_fold"/>
</dbReference>
<comment type="similarity">
    <text evidence="1">Belongs to the 'GDXG' lipolytic enzyme family.</text>
</comment>
<dbReference type="Pfam" id="PF07859">
    <property type="entry name" value="Abhydrolase_3"/>
    <property type="match status" value="1"/>
</dbReference>
<dbReference type="RefSeq" id="WP_068032828.1">
    <property type="nucleotide sequence ID" value="NZ_QQAZ01000017.1"/>
</dbReference>
<reference evidence="4 5" key="1">
    <citation type="submission" date="2018-07" db="EMBL/GenBank/DDBJ databases">
        <title>Genomic Encyclopedia of Type Strains, Phase IV (KMG-IV): sequencing the most valuable type-strain genomes for metagenomic binning, comparative biology and taxonomic classification.</title>
        <authorList>
            <person name="Goeker M."/>
        </authorList>
    </citation>
    <scope>NUCLEOTIDE SEQUENCE [LARGE SCALE GENOMIC DNA]</scope>
    <source>
        <strain evidence="4 5">DSM 44952</strain>
    </source>
</reference>
<sequence>MREYRTGGRGWRAALVRGLCRVFVRPTLSWWPLQGVLAPCMALVDVVHRPVPRLRGTVLQRVDGGSWCGELVRPRGGVTGDGAIVYFHGGAFVFCGLATHRRIVERLALRTGLPVLSVGYRQHPVGRLDASMDDAAAAVRWLHDAGIGTGSTVFVGDSAGGYLTFQLALEAERRGVERPAGVVGLAPLLNLDPAAKLRHANAKSDVFLPARRFAEVAAVMAGDDSGAVDPTWSPVNGAVATLPPVLLICAEDEVLRADAELMADRLDGTAVPYTLQIWQGQVHAFPVLGHLLPESRAALDEIADFIAGVQGRRSSAAG</sequence>
<proteinExistence type="inferred from homology"/>
<dbReference type="InterPro" id="IPR013094">
    <property type="entry name" value="AB_hydrolase_3"/>
</dbReference>
<feature type="domain" description="Alpha/beta hydrolase fold-3" evidence="3">
    <location>
        <begin position="84"/>
        <end position="285"/>
    </location>
</feature>
<keyword evidence="2" id="KW-0378">Hydrolase</keyword>
<dbReference type="GO" id="GO:0004806">
    <property type="term" value="F:triacylglycerol lipase activity"/>
    <property type="evidence" value="ECO:0007669"/>
    <property type="project" value="TreeGrafter"/>
</dbReference>
<dbReference type="Proteomes" id="UP000255355">
    <property type="component" value="Unassembled WGS sequence"/>
</dbReference>
<dbReference type="InterPro" id="IPR050300">
    <property type="entry name" value="GDXG_lipolytic_enzyme"/>
</dbReference>
<accession>A0A370GL56</accession>
<evidence type="ECO:0000259" key="3">
    <source>
        <dbReference type="Pfam" id="PF07859"/>
    </source>
</evidence>
<dbReference type="SUPFAM" id="SSF53474">
    <property type="entry name" value="alpha/beta-Hydrolases"/>
    <property type="match status" value="1"/>
</dbReference>
<dbReference type="Gene3D" id="3.40.50.1820">
    <property type="entry name" value="alpha/beta hydrolase"/>
    <property type="match status" value="1"/>
</dbReference>
<dbReference type="AlphaFoldDB" id="A0A370GL56"/>
<dbReference type="PANTHER" id="PTHR48081">
    <property type="entry name" value="AB HYDROLASE SUPERFAMILY PROTEIN C4A8.06C"/>
    <property type="match status" value="1"/>
</dbReference>
<protein>
    <submittedName>
        <fullName evidence="4">Acetyl esterase/lipase</fullName>
    </submittedName>
</protein>
<keyword evidence="5" id="KW-1185">Reference proteome</keyword>
<evidence type="ECO:0000256" key="2">
    <source>
        <dbReference type="ARBA" id="ARBA00022801"/>
    </source>
</evidence>
<gene>
    <name evidence="4" type="ORF">DFR68_117125</name>
</gene>
<organism evidence="4 5">
    <name type="scientific">Nocardia mexicana</name>
    <dbReference type="NCBI Taxonomy" id="279262"/>
    <lineage>
        <taxon>Bacteria</taxon>
        <taxon>Bacillati</taxon>
        <taxon>Actinomycetota</taxon>
        <taxon>Actinomycetes</taxon>
        <taxon>Mycobacteriales</taxon>
        <taxon>Nocardiaceae</taxon>
        <taxon>Nocardia</taxon>
    </lineage>
</organism>